<organism evidence="2 3">
    <name type="scientific">Wuchereria bancrofti</name>
    <dbReference type="NCBI Taxonomy" id="6293"/>
    <lineage>
        <taxon>Eukaryota</taxon>
        <taxon>Metazoa</taxon>
        <taxon>Ecdysozoa</taxon>
        <taxon>Nematoda</taxon>
        <taxon>Chromadorea</taxon>
        <taxon>Rhabditida</taxon>
        <taxon>Spirurina</taxon>
        <taxon>Spiruromorpha</taxon>
        <taxon>Filarioidea</taxon>
        <taxon>Onchocercidae</taxon>
        <taxon>Wuchereria</taxon>
    </lineage>
</organism>
<name>J9ERC3_WUCBA</name>
<comment type="caution">
    <text evidence="2">The sequence shown here is derived from an EMBL/GenBank/DDBJ whole genome shotgun (WGS) entry which is preliminary data.</text>
</comment>
<protein>
    <submittedName>
        <fullName evidence="2">Beta-lactamase</fullName>
    </submittedName>
</protein>
<dbReference type="PANTHER" id="PTHR43319">
    <property type="entry name" value="BETA-LACTAMASE-RELATED"/>
    <property type="match status" value="1"/>
</dbReference>
<dbReference type="InterPro" id="IPR052907">
    <property type="entry name" value="Beta-lactamase/esterase"/>
</dbReference>
<feature type="domain" description="Beta-lactamase-related" evidence="1">
    <location>
        <begin position="8"/>
        <end position="71"/>
    </location>
</feature>
<dbReference type="AlphaFoldDB" id="J9ERC3"/>
<dbReference type="Gene3D" id="3.40.710.10">
    <property type="entry name" value="DD-peptidase/beta-lactamase superfamily"/>
    <property type="match status" value="2"/>
</dbReference>
<gene>
    <name evidence="2" type="ORF">WUBG_09479</name>
</gene>
<dbReference type="PANTHER" id="PTHR43319:SF4">
    <property type="entry name" value="BETA-LACTAMASE DOMAIN-CONTAINING PROTEIN 2"/>
    <property type="match status" value="1"/>
</dbReference>
<dbReference type="Proteomes" id="UP000004810">
    <property type="component" value="Unassembled WGS sequence"/>
</dbReference>
<evidence type="ECO:0000313" key="3">
    <source>
        <dbReference type="Proteomes" id="UP000004810"/>
    </source>
</evidence>
<dbReference type="InterPro" id="IPR012338">
    <property type="entry name" value="Beta-lactam/transpept-like"/>
</dbReference>
<reference evidence="3" key="1">
    <citation type="submission" date="2012-08" db="EMBL/GenBank/DDBJ databases">
        <title>The Genome Sequence of Wuchereria bancrofti.</title>
        <authorList>
            <person name="Nutman T.B."/>
            <person name="Fink D.L."/>
            <person name="Russ C."/>
            <person name="Young S."/>
            <person name="Zeng Q."/>
            <person name="Koehrsen M."/>
            <person name="Alvarado L."/>
            <person name="Berlin A."/>
            <person name="Chapman S.B."/>
            <person name="Chen Z."/>
            <person name="Freedman E."/>
            <person name="Gellesch M."/>
            <person name="Goldberg J."/>
            <person name="Griggs A."/>
            <person name="Gujja S."/>
            <person name="Heilman E.R."/>
            <person name="Heiman D."/>
            <person name="Hepburn T."/>
            <person name="Howarth C."/>
            <person name="Jen D."/>
            <person name="Larson L."/>
            <person name="Lewis B."/>
            <person name="Mehta T."/>
            <person name="Park D."/>
            <person name="Pearson M."/>
            <person name="Roberts A."/>
            <person name="Saif S."/>
            <person name="Shea T."/>
            <person name="Shenoy N."/>
            <person name="Sisk P."/>
            <person name="Stolte C."/>
            <person name="Sykes S."/>
            <person name="Walk T."/>
            <person name="White J."/>
            <person name="Yandava C."/>
            <person name="Haas B."/>
            <person name="Henn M.R."/>
            <person name="Nusbaum C."/>
            <person name="Birren B."/>
        </authorList>
    </citation>
    <scope>NUCLEOTIDE SEQUENCE [LARGE SCALE GENOMIC DNA]</scope>
    <source>
        <strain evidence="3">NA</strain>
    </source>
</reference>
<feature type="domain" description="Beta-lactamase-related" evidence="1">
    <location>
        <begin position="73"/>
        <end position="209"/>
    </location>
</feature>
<feature type="non-terminal residue" evidence="2">
    <location>
        <position position="214"/>
    </location>
</feature>
<dbReference type="EMBL" id="ADBV01005297">
    <property type="protein sequence ID" value="EJW79612.1"/>
    <property type="molecule type" value="Genomic_DNA"/>
</dbReference>
<feature type="non-terminal residue" evidence="2">
    <location>
        <position position="1"/>
    </location>
</feature>
<proteinExistence type="predicted"/>
<evidence type="ECO:0000259" key="1">
    <source>
        <dbReference type="Pfam" id="PF00144"/>
    </source>
</evidence>
<accession>J9ERC3</accession>
<sequence>EILSREKEGLAFAAYKNDELIVDLWGGYAERAAFREWDRDTMTVAFSSSKAVGALIIAILVSRGQLQYEDKAGLITFDDKLTIEQARDHQYISRIIEKTKPKWPAGTEVGYHALTFGWLLDQIVRRVDPLKRGIGQFYREEIQKYMDDKDFYLGLPRDKHHRVARIVQATTFEFVYDMDEMPYNNPAVREVENVAVLGIGTARGLANVVSTIWK</sequence>
<dbReference type="Pfam" id="PF00144">
    <property type="entry name" value="Beta-lactamase"/>
    <property type="match status" value="2"/>
</dbReference>
<dbReference type="SUPFAM" id="SSF56601">
    <property type="entry name" value="beta-lactamase/transpeptidase-like"/>
    <property type="match status" value="1"/>
</dbReference>
<dbReference type="InterPro" id="IPR001466">
    <property type="entry name" value="Beta-lactam-related"/>
</dbReference>
<evidence type="ECO:0000313" key="2">
    <source>
        <dbReference type="EMBL" id="EJW79612.1"/>
    </source>
</evidence>